<organism evidence="4 5">
    <name type="scientific">Streptomyces gossypii</name>
    <dbReference type="NCBI Taxonomy" id="2883101"/>
    <lineage>
        <taxon>Bacteria</taxon>
        <taxon>Bacillati</taxon>
        <taxon>Actinomycetota</taxon>
        <taxon>Actinomycetes</taxon>
        <taxon>Kitasatosporales</taxon>
        <taxon>Streptomycetaceae</taxon>
        <taxon>Streptomyces</taxon>
    </lineage>
</organism>
<evidence type="ECO:0000256" key="2">
    <source>
        <dbReference type="SAM" id="MobiDB-lite"/>
    </source>
</evidence>
<proteinExistence type="predicted"/>
<dbReference type="SUPFAM" id="SSF51011">
    <property type="entry name" value="Glycosyl hydrolase domain"/>
    <property type="match status" value="1"/>
</dbReference>
<comment type="caution">
    <text evidence="4">The sequence shown here is derived from an EMBL/GenBank/DDBJ whole genome shotgun (WGS) entry which is preliminary data.</text>
</comment>
<keyword evidence="5" id="KW-1185">Reference proteome</keyword>
<name>A0ABT2JPM1_9ACTN</name>
<feature type="compositionally biased region" description="Low complexity" evidence="2">
    <location>
        <begin position="186"/>
        <end position="198"/>
    </location>
</feature>
<feature type="region of interest" description="Disordered" evidence="2">
    <location>
        <begin position="177"/>
        <end position="226"/>
    </location>
</feature>
<dbReference type="PANTHER" id="PTHR43576">
    <property type="entry name" value="ALPHA-L-ARABINOFURANOSIDASE C-RELATED"/>
    <property type="match status" value="1"/>
</dbReference>
<dbReference type="InterPro" id="IPR010720">
    <property type="entry name" value="Alpha-L-AF_C"/>
</dbReference>
<evidence type="ECO:0000256" key="1">
    <source>
        <dbReference type="ARBA" id="ARBA00011165"/>
    </source>
</evidence>
<evidence type="ECO:0000313" key="4">
    <source>
        <dbReference type="EMBL" id="MCT2589474.1"/>
    </source>
</evidence>
<evidence type="ECO:0000259" key="3">
    <source>
        <dbReference type="SMART" id="SM00813"/>
    </source>
</evidence>
<feature type="domain" description="Alpha-L-arabinofuranosidase C-terminal" evidence="3">
    <location>
        <begin position="22"/>
        <end position="164"/>
    </location>
</feature>
<evidence type="ECO:0000313" key="5">
    <source>
        <dbReference type="Proteomes" id="UP001156389"/>
    </source>
</evidence>
<protein>
    <recommendedName>
        <fullName evidence="3">Alpha-L-arabinofuranosidase C-terminal domain-containing protein</fullName>
    </recommendedName>
</protein>
<dbReference type="PANTHER" id="PTHR43576:SF3">
    <property type="entry name" value="ALPHA-L-ARABINOFURANOSIDASE C"/>
    <property type="match status" value="1"/>
</dbReference>
<dbReference type="Proteomes" id="UP001156389">
    <property type="component" value="Unassembled WGS sequence"/>
</dbReference>
<dbReference type="EMBL" id="JAJAGO010000002">
    <property type="protein sequence ID" value="MCT2589474.1"/>
    <property type="molecule type" value="Genomic_DNA"/>
</dbReference>
<reference evidence="4 5" key="1">
    <citation type="submission" date="2021-10" db="EMBL/GenBank/DDBJ databases">
        <title>Streptomyces gossypii sp. nov., isolated from soil collected from cotton field.</title>
        <authorList>
            <person name="Ge X."/>
            <person name="Chen X."/>
            <person name="Liu W."/>
        </authorList>
    </citation>
    <scope>NUCLEOTIDE SEQUENCE [LARGE SCALE GENOMIC DNA]</scope>
    <source>
        <strain evidence="4 5">N2-109</strain>
    </source>
</reference>
<dbReference type="SMART" id="SM00813">
    <property type="entry name" value="Alpha-L-AF_C"/>
    <property type="match status" value="1"/>
</dbReference>
<dbReference type="Gene3D" id="2.60.40.1180">
    <property type="entry name" value="Golgi alpha-mannosidase II"/>
    <property type="match status" value="1"/>
</dbReference>
<dbReference type="Pfam" id="PF06964">
    <property type="entry name" value="Alpha-L-AF_C"/>
    <property type="match status" value="1"/>
</dbReference>
<dbReference type="InterPro" id="IPR013780">
    <property type="entry name" value="Glyco_hydro_b"/>
</dbReference>
<comment type="subunit">
    <text evidence="1">Homohexamer; trimer of dimers.</text>
</comment>
<sequence>MPHGPGGRRTCAACCGSRAACREFTAWPSAPGGASWRQSTFHPFALTAWHARGTVLRTEGTGPRIDTRKYGEMDALDSVTTWDEESGALTVLAVNRDQAQPLTLRAALRGLPSGYRVAGRLAIADADPDAVNSESEPNRVIPRPVEGSRVTADGELEAAAPPLSWNMIRLLPVTGAQVSEGPPTYPGRTGAAGPARVRPGPPGTRVRRGAPGSCARGFRGAHSAGR</sequence>
<gene>
    <name evidence="4" type="ORF">LHJ74_05950</name>
</gene>
<accession>A0ABT2JPM1</accession>